<evidence type="ECO:0000256" key="6">
    <source>
        <dbReference type="ARBA" id="ARBA00023015"/>
    </source>
</evidence>
<feature type="region of interest" description="Disordered" evidence="14">
    <location>
        <begin position="635"/>
        <end position="743"/>
    </location>
</feature>
<feature type="compositionally biased region" description="Polar residues" evidence="14">
    <location>
        <begin position="276"/>
        <end position="297"/>
    </location>
</feature>
<dbReference type="FunFam" id="3.30.160.60:FF:000145">
    <property type="entry name" value="Zinc finger protein 574"/>
    <property type="match status" value="1"/>
</dbReference>
<feature type="domain" description="C2H2-type" evidence="16">
    <location>
        <begin position="134"/>
        <end position="152"/>
    </location>
</feature>
<dbReference type="FunFam" id="3.30.160.60:FF:000744">
    <property type="entry name" value="zinc finger E-box-binding homeobox 1"/>
    <property type="match status" value="1"/>
</dbReference>
<dbReference type="GO" id="GO:0000978">
    <property type="term" value="F:RNA polymerase II cis-regulatory region sequence-specific DNA binding"/>
    <property type="evidence" value="ECO:0007669"/>
    <property type="project" value="TreeGrafter"/>
</dbReference>
<dbReference type="PANTHER" id="PTHR24391:SF27">
    <property type="entry name" value="ZINC FINGER PROTEIN 1"/>
    <property type="match status" value="1"/>
</dbReference>
<dbReference type="SUPFAM" id="SSF57667">
    <property type="entry name" value="beta-beta-alpha zinc fingers"/>
    <property type="match status" value="4"/>
</dbReference>
<dbReference type="OrthoDB" id="7491548at2759"/>
<dbReference type="GO" id="GO:0000981">
    <property type="term" value="F:DNA-binding transcription factor activity, RNA polymerase II-specific"/>
    <property type="evidence" value="ECO:0007669"/>
    <property type="project" value="TreeGrafter"/>
</dbReference>
<reference evidence="17" key="1">
    <citation type="submission" date="2020-08" db="EMBL/GenBank/DDBJ databases">
        <title>Multicomponent nature underlies the extraordinary mechanical properties of spider dragline silk.</title>
        <authorList>
            <person name="Kono N."/>
            <person name="Nakamura H."/>
            <person name="Mori M."/>
            <person name="Yoshida Y."/>
            <person name="Ohtoshi R."/>
            <person name="Malay A.D."/>
            <person name="Moran D.A.P."/>
            <person name="Tomita M."/>
            <person name="Numata K."/>
            <person name="Arakawa K."/>
        </authorList>
    </citation>
    <scope>NUCLEOTIDE SEQUENCE</scope>
</reference>
<dbReference type="FunFam" id="3.30.160.60:FF:000087">
    <property type="entry name" value="Zinc finger protein 354B"/>
    <property type="match status" value="1"/>
</dbReference>
<gene>
    <name evidence="17" type="primary">zfh1</name>
    <name evidence="17" type="ORF">NPIL_140501</name>
</gene>
<dbReference type="AlphaFoldDB" id="A0A8X6TA63"/>
<feature type="region of interest" description="Disordered" evidence="14">
    <location>
        <begin position="554"/>
        <end position="573"/>
    </location>
</feature>
<dbReference type="Gene3D" id="3.30.160.60">
    <property type="entry name" value="Classic Zinc Finger"/>
    <property type="match status" value="6"/>
</dbReference>
<keyword evidence="2" id="KW-0479">Metal-binding</keyword>
<feature type="domain" description="C2H2-type" evidence="16">
    <location>
        <begin position="106"/>
        <end position="133"/>
    </location>
</feature>
<evidence type="ECO:0000256" key="5">
    <source>
        <dbReference type="ARBA" id="ARBA00022833"/>
    </source>
</evidence>
<dbReference type="InterPro" id="IPR051574">
    <property type="entry name" value="ZnF_E-box_Homeobox"/>
</dbReference>
<dbReference type="GO" id="GO:0000122">
    <property type="term" value="P:negative regulation of transcription by RNA polymerase II"/>
    <property type="evidence" value="ECO:0007669"/>
    <property type="project" value="UniProtKB-ARBA"/>
</dbReference>
<evidence type="ECO:0000313" key="17">
    <source>
        <dbReference type="EMBL" id="GFS86741.1"/>
    </source>
</evidence>
<evidence type="ECO:0000256" key="12">
    <source>
        <dbReference type="PROSITE-ProRule" id="PRU00108"/>
    </source>
</evidence>
<keyword evidence="5" id="KW-0862">Zinc</keyword>
<dbReference type="CDD" id="cd00086">
    <property type="entry name" value="homeodomain"/>
    <property type="match status" value="1"/>
</dbReference>
<dbReference type="GO" id="GO:0008270">
    <property type="term" value="F:zinc ion binding"/>
    <property type="evidence" value="ECO:0007669"/>
    <property type="project" value="UniProtKB-KW"/>
</dbReference>
<evidence type="ECO:0000256" key="2">
    <source>
        <dbReference type="ARBA" id="ARBA00022723"/>
    </source>
</evidence>
<dbReference type="PROSITE" id="PS00028">
    <property type="entry name" value="ZINC_FINGER_C2H2_1"/>
    <property type="match status" value="4"/>
</dbReference>
<feature type="domain" description="C2H2-type" evidence="16">
    <location>
        <begin position="813"/>
        <end position="841"/>
    </location>
</feature>
<feature type="DNA-binding region" description="Homeobox" evidence="12">
    <location>
        <begin position="420"/>
        <end position="465"/>
    </location>
</feature>
<dbReference type="Pfam" id="PF00096">
    <property type="entry name" value="zf-C2H2"/>
    <property type="match status" value="4"/>
</dbReference>
<dbReference type="InterPro" id="IPR001356">
    <property type="entry name" value="HD"/>
</dbReference>
<dbReference type="SUPFAM" id="SSF46689">
    <property type="entry name" value="Homeodomain-like"/>
    <property type="match status" value="1"/>
</dbReference>
<organism evidence="17 18">
    <name type="scientific">Nephila pilipes</name>
    <name type="common">Giant wood spider</name>
    <name type="synonym">Nephila maculata</name>
    <dbReference type="NCBI Taxonomy" id="299642"/>
    <lineage>
        <taxon>Eukaryota</taxon>
        <taxon>Metazoa</taxon>
        <taxon>Ecdysozoa</taxon>
        <taxon>Arthropoda</taxon>
        <taxon>Chelicerata</taxon>
        <taxon>Arachnida</taxon>
        <taxon>Araneae</taxon>
        <taxon>Araneomorphae</taxon>
        <taxon>Entelegynae</taxon>
        <taxon>Araneoidea</taxon>
        <taxon>Nephilidae</taxon>
        <taxon>Nephila</taxon>
    </lineage>
</organism>
<evidence type="ECO:0000256" key="9">
    <source>
        <dbReference type="ARBA" id="ARBA00023163"/>
    </source>
</evidence>
<feature type="region of interest" description="Disordered" evidence="14">
    <location>
        <begin position="258"/>
        <end position="297"/>
    </location>
</feature>
<dbReference type="Proteomes" id="UP000887013">
    <property type="component" value="Unassembled WGS sequence"/>
</dbReference>
<evidence type="ECO:0000259" key="15">
    <source>
        <dbReference type="PROSITE" id="PS50071"/>
    </source>
</evidence>
<dbReference type="FunFam" id="3.30.160.60:FF:000013">
    <property type="entry name" value="Putative zinc finger E-box-binding homeobox 2"/>
    <property type="match status" value="2"/>
</dbReference>
<evidence type="ECO:0000313" key="18">
    <source>
        <dbReference type="Proteomes" id="UP000887013"/>
    </source>
</evidence>
<evidence type="ECO:0000256" key="13">
    <source>
        <dbReference type="RuleBase" id="RU000682"/>
    </source>
</evidence>
<feature type="domain" description="C2H2-type" evidence="16">
    <location>
        <begin position="757"/>
        <end position="784"/>
    </location>
</feature>
<feature type="region of interest" description="Disordered" evidence="14">
    <location>
        <begin position="169"/>
        <end position="198"/>
    </location>
</feature>
<dbReference type="PROSITE" id="PS50157">
    <property type="entry name" value="ZINC_FINGER_C2H2_2"/>
    <property type="match status" value="6"/>
</dbReference>
<dbReference type="PANTHER" id="PTHR24391">
    <property type="entry name" value="HISTONE H4 TRANSCRIPTION FACTOR-RELATED"/>
    <property type="match status" value="1"/>
</dbReference>
<keyword evidence="10 12" id="KW-0539">Nucleus</keyword>
<protein>
    <submittedName>
        <fullName evidence="17">Zinc finger protein 1</fullName>
    </submittedName>
</protein>
<dbReference type="Gene3D" id="1.10.10.60">
    <property type="entry name" value="Homeodomain-like"/>
    <property type="match status" value="1"/>
</dbReference>
<dbReference type="SMART" id="SM00355">
    <property type="entry name" value="ZnF_C2H2"/>
    <property type="match status" value="8"/>
</dbReference>
<evidence type="ECO:0000256" key="7">
    <source>
        <dbReference type="ARBA" id="ARBA00023125"/>
    </source>
</evidence>
<accession>A0A8X6TA63</accession>
<evidence type="ECO:0000256" key="1">
    <source>
        <dbReference type="ARBA" id="ARBA00004123"/>
    </source>
</evidence>
<evidence type="ECO:0000256" key="4">
    <source>
        <dbReference type="ARBA" id="ARBA00022771"/>
    </source>
</evidence>
<feature type="domain" description="Homeobox" evidence="15">
    <location>
        <begin position="418"/>
        <end position="464"/>
    </location>
</feature>
<keyword evidence="4 11" id="KW-0863">Zinc-finger</keyword>
<sequence>MMVLSIEYETKEISLPYEEPKVPREYLLKCTHCEQVFSGLEAIRELKEHLSHAHKEAGPPESNYTCQKCNASFASKENLAKHKLMHVTNGQNSALSSDENDALRKFKCTECGKGFKFKHHLKEHIRIHSGEKPFACGNCGKRFSHSGSFSSHNTGKKCFVVNLKVRKVDSRSPRGRGTTQNNSFRPIIPKHISSGASPSDMPLIPAGYMPSSERFSNFSTRPPQPFMPLAFHPLTAYPPHLPLGPFPEVTQLLHQRRYENDSDHHALSQPPLHLVPSSSNMLGKSENSPAGSPQTPGELNEVKKVLEIVDATVTKQQKSPTRSRNNLLCELLNATPHSMMKSPQPIGASIDARCRFCSKHFDSKVDLHQHERYICTQNVELRTKGSSPQMALENGNDGESCEENRTCVSPSSLNINCLTVLRNYYQMNSRPKKSETIRLARDLRCNARTIQEWFHRQQMRSKDYPVNGNLSRSPPSPHQHSMGLPFSSAVVSPCNGSPFQSAILPNYNGAISSCNQIIPFRPIAERSPRLEVPSQEDEQPLDLSVKVRPEGVGHLLDQDNETPSSPPLNHCDSEALNLSQRSSRTPPKVSSPYPVHNSRSTLQQMREDSVRDMMSQNNNNNVHSSLLYKYMQMGVSNHRPSSQREKSPVTVMPSSPDKSPSHTEQQHSIPSPGEASYVDNSNSPSGTTGSYCHTDEPGDGIPFSPSAGKKRKLWNQGEGDESTLEDILGVEEDSSGGSGKMRKSWKLHKVESEEGMYACDQCDKMFSKQSSLARHKYEHSGQRPHKCEECGKAFKHKHHLTEHKRLHSGEKPFQCKKCLKRFSHSGSYSQHMNHRYNYCKPYHE</sequence>
<dbReference type="InterPro" id="IPR009057">
    <property type="entry name" value="Homeodomain-like_sf"/>
</dbReference>
<keyword evidence="6" id="KW-0805">Transcription regulation</keyword>
<keyword evidence="3" id="KW-0677">Repeat</keyword>
<dbReference type="EMBL" id="BMAW01098819">
    <property type="protein sequence ID" value="GFS86741.1"/>
    <property type="molecule type" value="Genomic_DNA"/>
</dbReference>
<dbReference type="GO" id="GO:0005634">
    <property type="term" value="C:nucleus"/>
    <property type="evidence" value="ECO:0007669"/>
    <property type="project" value="UniProtKB-SubCell"/>
</dbReference>
<evidence type="ECO:0000256" key="11">
    <source>
        <dbReference type="PROSITE-ProRule" id="PRU00042"/>
    </source>
</evidence>
<dbReference type="PROSITE" id="PS50071">
    <property type="entry name" value="HOMEOBOX_2"/>
    <property type="match status" value="1"/>
</dbReference>
<feature type="region of interest" description="Disordered" evidence="14">
    <location>
        <begin position="578"/>
        <end position="601"/>
    </location>
</feature>
<feature type="compositionally biased region" description="Acidic residues" evidence="14">
    <location>
        <begin position="718"/>
        <end position="734"/>
    </location>
</feature>
<comment type="caution">
    <text evidence="17">The sequence shown here is derived from an EMBL/GenBank/DDBJ whole genome shotgun (WGS) entry which is preliminary data.</text>
</comment>
<keyword evidence="18" id="KW-1185">Reference proteome</keyword>
<keyword evidence="7 12" id="KW-0238">DNA-binding</keyword>
<comment type="subcellular location">
    <subcellularLocation>
        <location evidence="1 12 13">Nucleus</location>
    </subcellularLocation>
</comment>
<feature type="domain" description="C2H2-type" evidence="16">
    <location>
        <begin position="64"/>
        <end position="91"/>
    </location>
</feature>
<dbReference type="InterPro" id="IPR036236">
    <property type="entry name" value="Znf_C2H2_sf"/>
</dbReference>
<feature type="domain" description="C2H2-type" evidence="16">
    <location>
        <begin position="785"/>
        <end position="812"/>
    </location>
</feature>
<dbReference type="Pfam" id="PF00046">
    <property type="entry name" value="Homeodomain"/>
    <property type="match status" value="1"/>
</dbReference>
<evidence type="ECO:0000256" key="3">
    <source>
        <dbReference type="ARBA" id="ARBA00022737"/>
    </source>
</evidence>
<feature type="compositionally biased region" description="Polar residues" evidence="14">
    <location>
        <begin position="678"/>
        <end position="691"/>
    </location>
</feature>
<name>A0A8X6TA63_NEPPI</name>
<keyword evidence="9" id="KW-0804">Transcription</keyword>
<evidence type="ECO:0000256" key="8">
    <source>
        <dbReference type="ARBA" id="ARBA00023155"/>
    </source>
</evidence>
<evidence type="ECO:0000256" key="10">
    <source>
        <dbReference type="ARBA" id="ARBA00023242"/>
    </source>
</evidence>
<evidence type="ECO:0000256" key="14">
    <source>
        <dbReference type="SAM" id="MobiDB-lite"/>
    </source>
</evidence>
<keyword evidence="8 12" id="KW-0371">Homeobox</keyword>
<proteinExistence type="predicted"/>
<evidence type="ECO:0000259" key="16">
    <source>
        <dbReference type="PROSITE" id="PS50157"/>
    </source>
</evidence>
<dbReference type="InterPro" id="IPR013087">
    <property type="entry name" value="Znf_C2H2_type"/>
</dbReference>